<evidence type="ECO:0000313" key="1">
    <source>
        <dbReference type="EMBL" id="KAF7827400.1"/>
    </source>
</evidence>
<protein>
    <submittedName>
        <fullName evidence="1">Uncharacterized protein</fullName>
    </submittedName>
</protein>
<proteinExistence type="predicted"/>
<keyword evidence="2" id="KW-1185">Reference proteome</keyword>
<gene>
    <name evidence="1" type="ORF">G2W53_018564</name>
</gene>
<dbReference type="AlphaFoldDB" id="A0A834TS07"/>
<organism evidence="1 2">
    <name type="scientific">Senna tora</name>
    <dbReference type="NCBI Taxonomy" id="362788"/>
    <lineage>
        <taxon>Eukaryota</taxon>
        <taxon>Viridiplantae</taxon>
        <taxon>Streptophyta</taxon>
        <taxon>Embryophyta</taxon>
        <taxon>Tracheophyta</taxon>
        <taxon>Spermatophyta</taxon>
        <taxon>Magnoliopsida</taxon>
        <taxon>eudicotyledons</taxon>
        <taxon>Gunneridae</taxon>
        <taxon>Pentapetalae</taxon>
        <taxon>rosids</taxon>
        <taxon>fabids</taxon>
        <taxon>Fabales</taxon>
        <taxon>Fabaceae</taxon>
        <taxon>Caesalpinioideae</taxon>
        <taxon>Cassia clade</taxon>
        <taxon>Senna</taxon>
    </lineage>
</organism>
<dbReference type="EMBL" id="JAAIUW010000006">
    <property type="protein sequence ID" value="KAF7827400.1"/>
    <property type="molecule type" value="Genomic_DNA"/>
</dbReference>
<sequence length="24" mass="2639">MGKTLTCAQFLTKLESNEQLKALA</sequence>
<name>A0A834TS07_9FABA</name>
<evidence type="ECO:0000313" key="2">
    <source>
        <dbReference type="Proteomes" id="UP000634136"/>
    </source>
</evidence>
<dbReference type="Proteomes" id="UP000634136">
    <property type="component" value="Unassembled WGS sequence"/>
</dbReference>
<reference evidence="1" key="1">
    <citation type="submission" date="2020-09" db="EMBL/GenBank/DDBJ databases">
        <title>Genome-Enabled Discovery of Anthraquinone Biosynthesis in Senna tora.</title>
        <authorList>
            <person name="Kang S.-H."/>
            <person name="Pandey R.P."/>
            <person name="Lee C.-M."/>
            <person name="Sim J.-S."/>
            <person name="Jeong J.-T."/>
            <person name="Choi B.-S."/>
            <person name="Jung M."/>
            <person name="Ginzburg D."/>
            <person name="Zhao K."/>
            <person name="Won S.Y."/>
            <person name="Oh T.-J."/>
            <person name="Yu Y."/>
            <person name="Kim N.-H."/>
            <person name="Lee O.R."/>
            <person name="Lee T.-H."/>
            <person name="Bashyal P."/>
            <person name="Kim T.-S."/>
            <person name="Lee W.-H."/>
            <person name="Kawkins C."/>
            <person name="Kim C.-K."/>
            <person name="Kim J.S."/>
            <person name="Ahn B.O."/>
            <person name="Rhee S.Y."/>
            <person name="Sohng J.K."/>
        </authorList>
    </citation>
    <scope>NUCLEOTIDE SEQUENCE</scope>
    <source>
        <tissue evidence="1">Leaf</tissue>
    </source>
</reference>
<comment type="caution">
    <text evidence="1">The sequence shown here is derived from an EMBL/GenBank/DDBJ whole genome shotgun (WGS) entry which is preliminary data.</text>
</comment>
<accession>A0A834TS07</accession>